<gene>
    <name evidence="2" type="ORF">EDM59_05670</name>
</gene>
<keyword evidence="1" id="KW-1133">Transmembrane helix</keyword>
<keyword evidence="1" id="KW-0812">Transmembrane</keyword>
<name>A0A3M8DKP1_9BACL</name>
<comment type="caution">
    <text evidence="2">The sequence shown here is derived from an EMBL/GenBank/DDBJ whole genome shotgun (WGS) entry which is preliminary data.</text>
</comment>
<organism evidence="2 3">
    <name type="scientific">Brevibacillus nitrificans</name>
    <dbReference type="NCBI Taxonomy" id="651560"/>
    <lineage>
        <taxon>Bacteria</taxon>
        <taxon>Bacillati</taxon>
        <taxon>Bacillota</taxon>
        <taxon>Bacilli</taxon>
        <taxon>Bacillales</taxon>
        <taxon>Paenibacillaceae</taxon>
        <taxon>Brevibacillus</taxon>
    </lineage>
</organism>
<keyword evidence="3" id="KW-1185">Reference proteome</keyword>
<dbReference type="EMBL" id="RHHU01000003">
    <property type="protein sequence ID" value="RNB88603.1"/>
    <property type="molecule type" value="Genomic_DNA"/>
</dbReference>
<proteinExistence type="predicted"/>
<reference evidence="2 3" key="1">
    <citation type="submission" date="2018-10" db="EMBL/GenBank/DDBJ databases">
        <title>Phylogenomics of Brevibacillus.</title>
        <authorList>
            <person name="Dunlap C."/>
        </authorList>
    </citation>
    <scope>NUCLEOTIDE SEQUENCE [LARGE SCALE GENOMIC DNA]</scope>
    <source>
        <strain evidence="2 3">JCM 15774</strain>
    </source>
</reference>
<protein>
    <submittedName>
        <fullName evidence="2">Uncharacterized protein</fullName>
    </submittedName>
</protein>
<keyword evidence="1" id="KW-0472">Membrane</keyword>
<accession>A0A3M8DKP1</accession>
<feature type="transmembrane region" description="Helical" evidence="1">
    <location>
        <begin position="7"/>
        <end position="27"/>
    </location>
</feature>
<evidence type="ECO:0000313" key="2">
    <source>
        <dbReference type="EMBL" id="RNB88603.1"/>
    </source>
</evidence>
<feature type="transmembrane region" description="Helical" evidence="1">
    <location>
        <begin position="47"/>
        <end position="66"/>
    </location>
</feature>
<evidence type="ECO:0000256" key="1">
    <source>
        <dbReference type="SAM" id="Phobius"/>
    </source>
</evidence>
<sequence length="68" mass="7951">MDEVIRVDRIIIGIAFYLNPFIAIWFFVNFTTIIRKIVNSEDYDSNLWIGSLLLAWLVFSFTNLSMSS</sequence>
<dbReference type="AlphaFoldDB" id="A0A3M8DKP1"/>
<dbReference type="Proteomes" id="UP000269573">
    <property type="component" value="Unassembled WGS sequence"/>
</dbReference>
<evidence type="ECO:0000313" key="3">
    <source>
        <dbReference type="Proteomes" id="UP000269573"/>
    </source>
</evidence>